<dbReference type="InterPro" id="IPR035093">
    <property type="entry name" value="RelE/ParE_toxin_dom_sf"/>
</dbReference>
<protein>
    <submittedName>
        <fullName evidence="2">3'(2'),5'-bisphosphate nucleotidase</fullName>
        <ecNumber evidence="2">3.1.3.7</ecNumber>
    </submittedName>
</protein>
<name>A0A3B1E1K3_9ZZZZ</name>
<dbReference type="SUPFAM" id="SSF56655">
    <property type="entry name" value="Carbohydrate phosphatase"/>
    <property type="match status" value="1"/>
</dbReference>
<dbReference type="EMBL" id="UOGJ01000066">
    <property type="protein sequence ID" value="VAX35587.1"/>
    <property type="molecule type" value="Genomic_DNA"/>
</dbReference>
<dbReference type="Pfam" id="PF05016">
    <property type="entry name" value="ParE_toxin"/>
    <property type="match status" value="1"/>
</dbReference>
<dbReference type="AlphaFoldDB" id="A0A3B1E1K3"/>
<dbReference type="Gene3D" id="3.30.540.10">
    <property type="entry name" value="Fructose-1,6-Bisphosphatase, subunit A, domain 1"/>
    <property type="match status" value="1"/>
</dbReference>
<dbReference type="InterPro" id="IPR007712">
    <property type="entry name" value="RelE/ParE_toxin"/>
</dbReference>
<organism evidence="2">
    <name type="scientific">hydrothermal vent metagenome</name>
    <dbReference type="NCBI Taxonomy" id="652676"/>
    <lineage>
        <taxon>unclassified sequences</taxon>
        <taxon>metagenomes</taxon>
        <taxon>ecological metagenomes</taxon>
    </lineage>
</organism>
<sequence>MVGRSSGWNQIICEKNGEFTVNIVLIHHDTSVVGVVYAPALNTMYWSKKGEGAYKDGQKLPLKTSDERTTFKVVASRSHMSQETQDFIDTSSRDILKHIFVKIECLQKGLEGDVKRLTNFTPEYRLRVGSYRVLFEVDNNQIKIYRIMHRKKIINRKNHYVVFASKYFRKKWG</sequence>
<accession>A0A3B1E1K3</accession>
<keyword evidence="2" id="KW-0378">Hydrolase</keyword>
<evidence type="ECO:0000256" key="1">
    <source>
        <dbReference type="ARBA" id="ARBA00022649"/>
    </source>
</evidence>
<proteinExistence type="predicted"/>
<dbReference type="Gene3D" id="3.30.2310.20">
    <property type="entry name" value="RelE-like"/>
    <property type="match status" value="1"/>
</dbReference>
<dbReference type="GO" id="GO:0008441">
    <property type="term" value="F:3'(2'),5'-bisphosphate nucleotidase activity"/>
    <property type="evidence" value="ECO:0007669"/>
    <property type="project" value="UniProtKB-EC"/>
</dbReference>
<dbReference type="EC" id="3.1.3.7" evidence="2"/>
<reference evidence="2" key="1">
    <citation type="submission" date="2018-06" db="EMBL/GenBank/DDBJ databases">
        <authorList>
            <person name="Zhirakovskaya E."/>
        </authorList>
    </citation>
    <scope>NUCLEOTIDE SEQUENCE</scope>
</reference>
<keyword evidence="1" id="KW-1277">Toxin-antitoxin system</keyword>
<gene>
    <name evidence="2" type="ORF">MNBD_UNCLBAC01-1438</name>
</gene>
<dbReference type="SUPFAM" id="SSF143011">
    <property type="entry name" value="RelE-like"/>
    <property type="match status" value="1"/>
</dbReference>
<dbReference type="InterPro" id="IPR000760">
    <property type="entry name" value="Inositol_monophosphatase-like"/>
</dbReference>
<dbReference type="Pfam" id="PF00459">
    <property type="entry name" value="Inositol_P"/>
    <property type="match status" value="1"/>
</dbReference>
<evidence type="ECO:0000313" key="2">
    <source>
        <dbReference type="EMBL" id="VAX35587.1"/>
    </source>
</evidence>